<dbReference type="SMART" id="SM00355">
    <property type="entry name" value="ZnF_C2H2"/>
    <property type="match status" value="3"/>
</dbReference>
<dbReference type="Pfam" id="PF00078">
    <property type="entry name" value="RVT_1"/>
    <property type="match status" value="1"/>
</dbReference>
<evidence type="ECO:0000313" key="6">
    <source>
        <dbReference type="Proteomes" id="UP000604046"/>
    </source>
</evidence>
<dbReference type="PROSITE" id="PS50157">
    <property type="entry name" value="ZINC_FINGER_C2H2_2"/>
    <property type="match status" value="1"/>
</dbReference>
<dbReference type="InterPro" id="IPR043502">
    <property type="entry name" value="DNA/RNA_pol_sf"/>
</dbReference>
<dbReference type="InterPro" id="IPR013087">
    <property type="entry name" value="Znf_C2H2_type"/>
</dbReference>
<organism evidence="5 6">
    <name type="scientific">Symbiodinium natans</name>
    <dbReference type="NCBI Taxonomy" id="878477"/>
    <lineage>
        <taxon>Eukaryota</taxon>
        <taxon>Sar</taxon>
        <taxon>Alveolata</taxon>
        <taxon>Dinophyceae</taxon>
        <taxon>Suessiales</taxon>
        <taxon>Symbiodiniaceae</taxon>
        <taxon>Symbiodinium</taxon>
    </lineage>
</organism>
<dbReference type="PROSITE" id="PS00028">
    <property type="entry name" value="ZINC_FINGER_C2H2_1"/>
    <property type="match status" value="2"/>
</dbReference>
<dbReference type="SUPFAM" id="SSF56672">
    <property type="entry name" value="DNA/RNA polymerases"/>
    <property type="match status" value="1"/>
</dbReference>
<keyword evidence="6" id="KW-1185">Reference proteome</keyword>
<evidence type="ECO:0000256" key="2">
    <source>
        <dbReference type="SAM" id="MobiDB-lite"/>
    </source>
</evidence>
<name>A0A812ULU6_9DINO</name>
<keyword evidence="1" id="KW-0863">Zinc-finger</keyword>
<evidence type="ECO:0000256" key="1">
    <source>
        <dbReference type="PROSITE-ProRule" id="PRU00042"/>
    </source>
</evidence>
<accession>A0A812ULU6</accession>
<feature type="domain" description="C2H2-type" evidence="3">
    <location>
        <begin position="1911"/>
        <end position="1939"/>
    </location>
</feature>
<dbReference type="InterPro" id="IPR005135">
    <property type="entry name" value="Endo/exonuclease/phosphatase"/>
</dbReference>
<protein>
    <submittedName>
        <fullName evidence="5">Pol protein</fullName>
    </submittedName>
</protein>
<feature type="domain" description="Reverse transcriptase" evidence="4">
    <location>
        <begin position="1409"/>
        <end position="1720"/>
    </location>
</feature>
<dbReference type="EMBL" id="CAJNDS010002756">
    <property type="protein sequence ID" value="CAE7585887.1"/>
    <property type="molecule type" value="Genomic_DNA"/>
</dbReference>
<reference evidence="5" key="1">
    <citation type="submission" date="2021-02" db="EMBL/GenBank/DDBJ databases">
        <authorList>
            <person name="Dougan E. K."/>
            <person name="Rhodes N."/>
            <person name="Thang M."/>
            <person name="Chan C."/>
        </authorList>
    </citation>
    <scope>NUCLEOTIDE SEQUENCE</scope>
</reference>
<dbReference type="GO" id="GO:0016740">
    <property type="term" value="F:transferase activity"/>
    <property type="evidence" value="ECO:0007669"/>
    <property type="project" value="InterPro"/>
</dbReference>
<feature type="compositionally biased region" description="Pro residues" evidence="2">
    <location>
        <begin position="1997"/>
        <end position="2007"/>
    </location>
</feature>
<feature type="region of interest" description="Disordered" evidence="2">
    <location>
        <begin position="1990"/>
        <end position="2011"/>
    </location>
</feature>
<evidence type="ECO:0000313" key="5">
    <source>
        <dbReference type="EMBL" id="CAE7585887.1"/>
    </source>
</evidence>
<feature type="region of interest" description="Disordered" evidence="2">
    <location>
        <begin position="81"/>
        <end position="160"/>
    </location>
</feature>
<dbReference type="Pfam" id="PF01885">
    <property type="entry name" value="PTS_2-RNA"/>
    <property type="match status" value="1"/>
</dbReference>
<dbReference type="CDD" id="cd01650">
    <property type="entry name" value="RT_nLTR_like"/>
    <property type="match status" value="1"/>
</dbReference>
<proteinExistence type="predicted"/>
<dbReference type="OrthoDB" id="416454at2759"/>
<dbReference type="InterPro" id="IPR000477">
    <property type="entry name" value="RT_dom"/>
</dbReference>
<feature type="region of interest" description="Disordered" evidence="2">
    <location>
        <begin position="1"/>
        <end position="22"/>
    </location>
</feature>
<dbReference type="SUPFAM" id="SSF56399">
    <property type="entry name" value="ADP-ribosylation"/>
    <property type="match status" value="1"/>
</dbReference>
<sequence length="2320" mass="257297">MLHHLSARRQESNIVAPNTQSSRGTIDAQEAELVFMLRTWPGWSAAGYSTSFGRAPGGYSTLERKCARADPEAVEVVEVVDVEDVEEEPTSAPAVVPRSSEGSRSPPTAKWWPRSRAAAPDRVPGPSSRDSRSRPSSSSSGMAPLATRCPREAPRTPVYGERRRRISGILSCILRHDAVRLRVPILGDGTCDLRTLVQARDLRQLGVTEGEVLYVVDTDRLDDTRMYETLTARSVVGLTAFHGTRRDRLAEIMNSGLQAGGPRGDRAHIHMATSMDGVRADSEVVLVMNPEILLAAGLTLFRSRNGYLLTPDAIAPEHIQRVIRCKSIQQGLLPALGARLGTVIGSCGAAVSCLHARRLAQMDQDRGDRCSRARCSGCSVFNCAAGYAAAGGGIFWQASPSGASDGSVTCATVWAWMSLEAPQNSNIPLRPPRGSTDGPRSVPAPVLIPAVAFTATESECVRIWGIFDSVREISHRLKAAGHAERYRAFLAKGHYRKYHSAFHNSPATSGVPRVGNWCVGAAATCLLPEVHVFFPGDQPEAVGDATEAWFGRECGATLPHEPLQLPPPADVGLEASRYEWKQDFCALLNLTHSLHEGIPTGLYRKLHWWDSLANRELAFAQFFPRPSGLTAPQGDRGAAAEPLRPGRRHFLTPDSDTSASVAFYEMCCRQLLRLKLRVTLVSSSSLCQVRGLFSRNQAWWLWPWLLALMFKHFLKVNFSCVSYAMCQRTSSRPGPKSGARHTYVFLLVIFSTLVVSSGVRVGGQGTSPPPGGAGAPGLSVNKAVPKPRGRNVPDLLASPPTFKTAKRAFQRALRRAQLHGTTMYRGRCRTLQELGGRPGAVFTSKGLPGSSTAAPSRSPYAKHGPRLTVLTLNVGGLSQDAWDEVQIWIHDQCTQDIILLQETHWSHSNMFFLPRYIVIHSGTAGHRHQGCAILLSKQRFTPSGVRWAPIVPGHLLHARASLGTKPVDVVCLYQHCWSHNGDTASLLQRRERLWVQLDKLLGGVPRRNVLVLGGDFNVGGRMDGQVFGPGTKSARAPPPDQPLFQSLLQTHSLQAINTWKSGLRAFTFQNGETFTQIDFLIGRARQVDDMARGAESDHNCPVLKWRYGPLHHPVYGSFPACWYATAPATPSVPKQAKLSLAQTPEAIRAFREKLALALPNAETPQELNDCLQEAATPLMVEEPRPPLSHLPQVRGLVGAMWEARRRALEVSWSTGLSVLPLSLSNIWDVVVRLHFTARVRIQLRSVWQGWCSAARYLALHRALRKTSRKARRQVMDDRISAAAQAEQQGDRSALFAVVRTFMPKQPRMRTQLRGPEGELLSSAAEADAYEAYCRTVYAPALSAREELPPLAPPAENTAPPVSLTLEHVLQALRSFSARKAVPRHLAPILLWKLGADLVGPHLHRLYLQARPPAAVFPPLWADSWLTWLPKQGKTGTTPAEQRPISLTDCGGKAVTKAFTSQLQPTLREALAPWPQFAYLGGRCIEHAVARVTAHCVAVRDRLASGRVTLKQRRAGSGPQGQCYGGVMVSVDCSKAFDTVDRQVLKSELCSAGVHPEDVDFIMRMHTAISYHPVPKDPRRAVHSKRGVRQGCALAPSLWSLITVALLRALAEKCGTQWVTDLVTMYADDLLETWEVYTRKDLDLLMQAVSQSFQLLEALGLQVQPQKTKVVLALRGRQARLWIRRHTLDTPDGRVLLIPAPNGKPHHLPIVSSIKYLGVVLSYGDFEGATLTHRLSCAEANRSRILRILHSRSVSLRRRVQLWRACVFSSAVYGLHVVGLRPKHLRRLTVALVRHLRAIAGSFAHIHHEASRALLDRLGVADPLEAIRQRNQTLVESSWSTKDPQVSHPRVLGRLRVVNEALTRLSSSLRAQTEAVQGELVDQVLPSPPQSREGAPWGQLVHSSGGLKEALFHCWHCDLCFAELAALKRHLQDAHDAHTLPVSSETGFREHSVGGMPVCAHCQADLVSWNNFKRHHRYRHCPVLWLRTQQSQDVSPPQDDPPPVPPVPMESSTLSAPQAWIPLADWPQLRDAPMSQWLEIFRIPSAAQILREGCAQCGQWLVSVKSIKLHYKHVHPDIYEELIDQEMAEVFGKRPHAGKPGQENAVRDREEMTLRMGQLLLRHTDYLARLRSDHTVIITYRNDDTPECLLPALLEKAETWRRLKLEKSPNLTRTLRQTLLLYTLQELRERAMMLETSAAQAQADRTRFTELRWMTAEGHWNHLVYDPSEVLKELERLIIIFKTPELILKYDSFRPLKGKLEGPLMTFQLELSLQSPVAHEAMQILRGWFGLSHMLLMGARIKPERAIRPHLAQALQQALFG</sequence>
<evidence type="ECO:0000259" key="3">
    <source>
        <dbReference type="PROSITE" id="PS50157"/>
    </source>
</evidence>
<dbReference type="Gene3D" id="3.60.10.10">
    <property type="entry name" value="Endonuclease/exonuclease/phosphatase"/>
    <property type="match status" value="1"/>
</dbReference>
<evidence type="ECO:0000259" key="4">
    <source>
        <dbReference type="PROSITE" id="PS50878"/>
    </source>
</evidence>
<feature type="compositionally biased region" description="Low complexity" evidence="2">
    <location>
        <begin position="120"/>
        <end position="141"/>
    </location>
</feature>
<dbReference type="InterPro" id="IPR002745">
    <property type="entry name" value="Ptrans_KptA/Tpt1"/>
</dbReference>
<dbReference type="PROSITE" id="PS50878">
    <property type="entry name" value="RT_POL"/>
    <property type="match status" value="1"/>
</dbReference>
<dbReference type="Proteomes" id="UP000604046">
    <property type="component" value="Unassembled WGS sequence"/>
</dbReference>
<feature type="compositionally biased region" description="Polar residues" evidence="2">
    <location>
        <begin position="12"/>
        <end position="22"/>
    </location>
</feature>
<gene>
    <name evidence="5" type="primary">Pol</name>
    <name evidence="5" type="ORF">SNAT2548_LOCUS33396</name>
</gene>
<dbReference type="Gene3D" id="3.20.170.30">
    <property type="match status" value="1"/>
</dbReference>
<dbReference type="GO" id="GO:0008270">
    <property type="term" value="F:zinc ion binding"/>
    <property type="evidence" value="ECO:0007669"/>
    <property type="project" value="UniProtKB-KW"/>
</dbReference>
<comment type="caution">
    <text evidence="5">The sequence shown here is derived from an EMBL/GenBank/DDBJ whole genome shotgun (WGS) entry which is preliminary data.</text>
</comment>
<dbReference type="Pfam" id="PF03372">
    <property type="entry name" value="Exo_endo_phos"/>
    <property type="match status" value="1"/>
</dbReference>
<dbReference type="InterPro" id="IPR036691">
    <property type="entry name" value="Endo/exonu/phosph_ase_sf"/>
</dbReference>
<keyword evidence="1" id="KW-0862">Zinc</keyword>
<dbReference type="SUPFAM" id="SSF56219">
    <property type="entry name" value="DNase I-like"/>
    <property type="match status" value="1"/>
</dbReference>
<keyword evidence="1" id="KW-0479">Metal-binding</keyword>
<dbReference type="InterPro" id="IPR042081">
    <property type="entry name" value="RNA_2'-PTrans_C"/>
</dbReference>
<dbReference type="PANTHER" id="PTHR19446">
    <property type="entry name" value="REVERSE TRANSCRIPTASES"/>
    <property type="match status" value="1"/>
</dbReference>